<evidence type="ECO:0000313" key="3">
    <source>
        <dbReference type="EMBL" id="CEA03212.1"/>
    </source>
</evidence>
<evidence type="ECO:0000256" key="2">
    <source>
        <dbReference type="SAM" id="Coils"/>
    </source>
</evidence>
<dbReference type="Gene3D" id="1.20.1500.10">
    <property type="entry name" value="YheA/YmcA-like"/>
    <property type="match status" value="1"/>
</dbReference>
<dbReference type="InterPro" id="IPR010368">
    <property type="entry name" value="Com_YlbF"/>
</dbReference>
<dbReference type="AlphaFoldDB" id="A0A078MCS8"/>
<dbReference type="InterPro" id="IPR023378">
    <property type="entry name" value="YheA/YmcA-like_dom_sf"/>
</dbReference>
<dbReference type="HAMAP" id="MF_01526">
    <property type="entry name" value="UPF0342"/>
    <property type="match status" value="1"/>
</dbReference>
<name>A0A078MCS8_9BACL</name>
<sequence length="114" mass="13224">MINIYDDLNRLEATFRKTDEFKTLEEAVKIVQEDEEARALFTNFRDVQMQLMQKQEAGMELAEDEYQHAQKVASLAQQNPKILTMLEAEMALSGLLQEINRVLTKPIQGMYDNL</sequence>
<protein>
    <recommendedName>
        <fullName evidence="1">UPF0342 protein BN1050_01476</fullName>
    </recommendedName>
</protein>
<dbReference type="HOGENOM" id="CLU_140243_3_0_9"/>
<evidence type="ECO:0000256" key="1">
    <source>
        <dbReference type="HAMAP-Rule" id="MF_01526"/>
    </source>
</evidence>
<comment type="similarity">
    <text evidence="1">Belongs to the UPF0342 family.</text>
</comment>
<dbReference type="Pfam" id="PF06133">
    <property type="entry name" value="Com_YlbF"/>
    <property type="match status" value="1"/>
</dbReference>
<dbReference type="PATRIC" id="fig|1461583.4.peg.1432"/>
<dbReference type="EMBL" id="LN483075">
    <property type="protein sequence ID" value="CEA03212.1"/>
    <property type="molecule type" value="Genomic_DNA"/>
</dbReference>
<gene>
    <name evidence="3" type="ORF">BN1050_01476</name>
</gene>
<dbReference type="SUPFAM" id="SSF158622">
    <property type="entry name" value="YheA/YmcA-like"/>
    <property type="match status" value="1"/>
</dbReference>
<proteinExistence type="inferred from homology"/>
<feature type="coiled-coil region" evidence="2">
    <location>
        <begin position="52"/>
        <end position="79"/>
    </location>
</feature>
<organism evidence="3">
    <name type="scientific">Metalysinibacillus saudimassiliensis</name>
    <dbReference type="NCBI Taxonomy" id="1461583"/>
    <lineage>
        <taxon>Bacteria</taxon>
        <taxon>Bacillati</taxon>
        <taxon>Bacillota</taxon>
        <taxon>Bacilli</taxon>
        <taxon>Bacillales</taxon>
        <taxon>Caryophanaceae</taxon>
        <taxon>Metalysinibacillus</taxon>
    </lineage>
</organism>
<reference evidence="3" key="1">
    <citation type="submission" date="2014-07" db="EMBL/GenBank/DDBJ databases">
        <authorList>
            <person name="Urmite Genomes Urmite Genomes"/>
        </authorList>
    </citation>
    <scope>NUCLEOTIDE SEQUENCE</scope>
    <source>
        <strain evidence="3">13S34_air</strain>
    </source>
</reference>
<keyword evidence="2" id="KW-0175">Coiled coil</keyword>
<accession>A0A078MCS8</accession>